<evidence type="ECO:0000256" key="4">
    <source>
        <dbReference type="PROSITE-ProRule" id="PRU00335"/>
    </source>
</evidence>
<dbReference type="Gene3D" id="1.10.357.10">
    <property type="entry name" value="Tetracycline Repressor, domain 2"/>
    <property type="match status" value="1"/>
</dbReference>
<dbReference type="RefSeq" id="WP_307295367.1">
    <property type="nucleotide sequence ID" value="NZ_JAUSXV010000001.1"/>
</dbReference>
<keyword evidence="8" id="KW-1185">Reference proteome</keyword>
<dbReference type="EMBL" id="JAUSXV010000001">
    <property type="protein sequence ID" value="MDQ0647461.1"/>
    <property type="molecule type" value="Genomic_DNA"/>
</dbReference>
<evidence type="ECO:0000256" key="3">
    <source>
        <dbReference type="ARBA" id="ARBA00023163"/>
    </source>
</evidence>
<dbReference type="Gene3D" id="1.10.10.60">
    <property type="entry name" value="Homeodomain-like"/>
    <property type="match status" value="1"/>
</dbReference>
<protein>
    <submittedName>
        <fullName evidence="7">AcrR family transcriptional regulator</fullName>
    </submittedName>
</protein>
<dbReference type="SUPFAM" id="SSF48498">
    <property type="entry name" value="Tetracyclin repressor-like, C-terminal domain"/>
    <property type="match status" value="1"/>
</dbReference>
<accession>A0AAW8EYZ9</accession>
<evidence type="ECO:0000256" key="2">
    <source>
        <dbReference type="ARBA" id="ARBA00023125"/>
    </source>
</evidence>
<feature type="compositionally biased region" description="Polar residues" evidence="5">
    <location>
        <begin position="1"/>
        <end position="10"/>
    </location>
</feature>
<dbReference type="InterPro" id="IPR001647">
    <property type="entry name" value="HTH_TetR"/>
</dbReference>
<name>A0AAW8EYZ9_9MICO</name>
<feature type="DNA-binding region" description="H-T-H motif" evidence="4">
    <location>
        <begin position="54"/>
        <end position="73"/>
    </location>
</feature>
<evidence type="ECO:0000256" key="1">
    <source>
        <dbReference type="ARBA" id="ARBA00023015"/>
    </source>
</evidence>
<evidence type="ECO:0000256" key="5">
    <source>
        <dbReference type="SAM" id="MobiDB-lite"/>
    </source>
</evidence>
<proteinExistence type="predicted"/>
<dbReference type="InterPro" id="IPR004111">
    <property type="entry name" value="Repressor_TetR_C"/>
</dbReference>
<dbReference type="PANTHER" id="PTHR30055">
    <property type="entry name" value="HTH-TYPE TRANSCRIPTIONAL REGULATOR RUTR"/>
    <property type="match status" value="1"/>
</dbReference>
<dbReference type="SUPFAM" id="SSF46689">
    <property type="entry name" value="Homeodomain-like"/>
    <property type="match status" value="1"/>
</dbReference>
<feature type="region of interest" description="Disordered" evidence="5">
    <location>
        <begin position="1"/>
        <end position="35"/>
    </location>
</feature>
<dbReference type="InterPro" id="IPR036271">
    <property type="entry name" value="Tet_transcr_reg_TetR-rel_C_sf"/>
</dbReference>
<feature type="domain" description="HTH tetR-type" evidence="6">
    <location>
        <begin position="31"/>
        <end position="91"/>
    </location>
</feature>
<evidence type="ECO:0000259" key="6">
    <source>
        <dbReference type="PROSITE" id="PS50977"/>
    </source>
</evidence>
<dbReference type="GO" id="GO:0045892">
    <property type="term" value="P:negative regulation of DNA-templated transcription"/>
    <property type="evidence" value="ECO:0007669"/>
    <property type="project" value="InterPro"/>
</dbReference>
<dbReference type="InterPro" id="IPR009057">
    <property type="entry name" value="Homeodomain-like_sf"/>
</dbReference>
<organism evidence="7 8">
    <name type="scientific">Microbacterium natoriense</name>
    <dbReference type="NCBI Taxonomy" id="284570"/>
    <lineage>
        <taxon>Bacteria</taxon>
        <taxon>Bacillati</taxon>
        <taxon>Actinomycetota</taxon>
        <taxon>Actinomycetes</taxon>
        <taxon>Micrococcales</taxon>
        <taxon>Microbacteriaceae</taxon>
        <taxon>Microbacterium</taxon>
    </lineage>
</organism>
<gene>
    <name evidence="7" type="ORF">QFZ53_001657</name>
</gene>
<evidence type="ECO:0000313" key="8">
    <source>
        <dbReference type="Proteomes" id="UP001244427"/>
    </source>
</evidence>
<dbReference type="AlphaFoldDB" id="A0AAW8EYZ9"/>
<dbReference type="GO" id="GO:0003700">
    <property type="term" value="F:DNA-binding transcription factor activity"/>
    <property type="evidence" value="ECO:0007669"/>
    <property type="project" value="TreeGrafter"/>
</dbReference>
<evidence type="ECO:0000313" key="7">
    <source>
        <dbReference type="EMBL" id="MDQ0647461.1"/>
    </source>
</evidence>
<dbReference type="Pfam" id="PF02909">
    <property type="entry name" value="TetR_C_1"/>
    <property type="match status" value="1"/>
</dbReference>
<dbReference type="PROSITE" id="PS50977">
    <property type="entry name" value="HTH_TETR_2"/>
    <property type="match status" value="1"/>
</dbReference>
<dbReference type="Pfam" id="PF00440">
    <property type="entry name" value="TetR_N"/>
    <property type="match status" value="1"/>
</dbReference>
<keyword evidence="1" id="KW-0805">Transcription regulation</keyword>
<dbReference type="Proteomes" id="UP001244427">
    <property type="component" value="Unassembled WGS sequence"/>
</dbReference>
<reference evidence="7 8" key="1">
    <citation type="submission" date="2023-07" db="EMBL/GenBank/DDBJ databases">
        <title>Comparative genomics of wheat-associated soil bacteria to identify genetic determinants of phenazine resistance.</title>
        <authorList>
            <person name="Mouncey N."/>
        </authorList>
    </citation>
    <scope>NUCLEOTIDE SEQUENCE [LARGE SCALE GENOMIC DNA]</scope>
    <source>
        <strain evidence="7 8">W4I9-1</strain>
    </source>
</reference>
<dbReference type="GO" id="GO:0000976">
    <property type="term" value="F:transcription cis-regulatory region binding"/>
    <property type="evidence" value="ECO:0007669"/>
    <property type="project" value="TreeGrafter"/>
</dbReference>
<keyword evidence="3" id="KW-0804">Transcription</keyword>
<dbReference type="PANTHER" id="PTHR30055:SF151">
    <property type="entry name" value="TRANSCRIPTIONAL REGULATORY PROTEIN"/>
    <property type="match status" value="1"/>
</dbReference>
<dbReference type="InterPro" id="IPR050109">
    <property type="entry name" value="HTH-type_TetR-like_transc_reg"/>
</dbReference>
<sequence>MTVPETNQAPASDAGVLWNTPAPARRGPKPRHTRESITDAAVALANAEGLDAVTMQRVAADLGTTKMALYRYLPARADLDAAMLDRALGAPPSRVPEGWEQSLTAWTRALFARALERPWSVELAQRPHVPGPQELTWYEAGLEATVGLPLTGGERLDLLALLSGHALSLVRQQAGSATPETDLSTRLTPLLAAHADRFPQTAAAFAEAAEDGGSGRDEALDFGVQRVLAGVAALAAQRSA</sequence>
<comment type="caution">
    <text evidence="7">The sequence shown here is derived from an EMBL/GenBank/DDBJ whole genome shotgun (WGS) entry which is preliminary data.</text>
</comment>
<keyword evidence="2 4" id="KW-0238">DNA-binding</keyword>